<evidence type="ECO:0000313" key="2">
    <source>
        <dbReference type="Proteomes" id="UP000231328"/>
    </source>
</evidence>
<evidence type="ECO:0000313" key="1">
    <source>
        <dbReference type="EMBL" id="PJG37309.1"/>
    </source>
</evidence>
<protein>
    <submittedName>
        <fullName evidence="1">Uncharacterized protein</fullName>
    </submittedName>
</protein>
<comment type="caution">
    <text evidence="1">The sequence shown here is derived from an EMBL/GenBank/DDBJ whole genome shotgun (WGS) entry which is preliminary data.</text>
</comment>
<organism evidence="1 2">
    <name type="scientific">Enterobacter hormaechei</name>
    <dbReference type="NCBI Taxonomy" id="158836"/>
    <lineage>
        <taxon>Bacteria</taxon>
        <taxon>Pseudomonadati</taxon>
        <taxon>Pseudomonadota</taxon>
        <taxon>Gammaproteobacteria</taxon>
        <taxon>Enterobacterales</taxon>
        <taxon>Enterobacteriaceae</taxon>
        <taxon>Enterobacter</taxon>
        <taxon>Enterobacter cloacae complex</taxon>
    </lineage>
</organism>
<name>A0AAE7YST1_9ENTR</name>
<dbReference type="Proteomes" id="UP000231328">
    <property type="component" value="Unassembled WGS sequence"/>
</dbReference>
<dbReference type="RefSeq" id="WP_004110102.1">
    <property type="nucleotide sequence ID" value="NZ_CP030078.1"/>
</dbReference>
<proteinExistence type="predicted"/>
<dbReference type="EMBL" id="NMVR01000046">
    <property type="protein sequence ID" value="PJG37309.1"/>
    <property type="molecule type" value="Genomic_DNA"/>
</dbReference>
<accession>A0AAE7YST1</accession>
<reference evidence="1 2" key="1">
    <citation type="submission" date="2017-07" db="EMBL/GenBank/DDBJ databases">
        <title>Draft genome sequence of Enterobacter cloacae ST128, a clinical strain coproducing KPC-2 and NDM-1 carbapenemases.</title>
        <authorList>
            <person name="Li X."/>
        </authorList>
    </citation>
    <scope>NUCLEOTIDE SEQUENCE [LARGE SCALE GENOMIC DNA]</scope>
    <source>
        <strain evidence="1 2">HBY</strain>
    </source>
</reference>
<dbReference type="AlphaFoldDB" id="A0AAE7YST1"/>
<sequence length="83" mass="9416">MKSHPNKHIQEAIEYALSKGWVWVPAGKSAHCFCKLRCGDKSGEHTSHHRSVWSTPDVPEHHATQIRQAVDQCGRIKSQMSKK</sequence>
<gene>
    <name evidence="1" type="ORF">CGZ54_23805</name>
</gene>